<organism evidence="2 3">
    <name type="scientific">Beauveria bassiana</name>
    <name type="common">White muscardine disease fungus</name>
    <name type="synonym">Tritirachium shiotae</name>
    <dbReference type="NCBI Taxonomy" id="176275"/>
    <lineage>
        <taxon>Eukaryota</taxon>
        <taxon>Fungi</taxon>
        <taxon>Dikarya</taxon>
        <taxon>Ascomycota</taxon>
        <taxon>Pezizomycotina</taxon>
        <taxon>Sordariomycetes</taxon>
        <taxon>Hypocreomycetidae</taxon>
        <taxon>Hypocreales</taxon>
        <taxon>Cordycipitaceae</taxon>
        <taxon>Beauveria</taxon>
    </lineage>
</organism>
<dbReference type="Proteomes" id="UP000235728">
    <property type="component" value="Unassembled WGS sequence"/>
</dbReference>
<sequence length="98" mass="9950">MLMKCLVASLPTGSTGMVDFGIDAAVNVKVVVADAVKVFGVDVFEVAALVLHANLHGRNGALGKFLGILGQALEVVGRGGTGKGDGKDDGELHYGQGK</sequence>
<feature type="region of interest" description="Disordered" evidence="1">
    <location>
        <begin position="79"/>
        <end position="98"/>
    </location>
</feature>
<proteinExistence type="predicted"/>
<evidence type="ECO:0000256" key="1">
    <source>
        <dbReference type="SAM" id="MobiDB-lite"/>
    </source>
</evidence>
<accession>A0A2N6ND88</accession>
<gene>
    <name evidence="2" type="ORF">BM221_008598</name>
</gene>
<comment type="caution">
    <text evidence="2">The sequence shown here is derived from an EMBL/GenBank/DDBJ whole genome shotgun (WGS) entry which is preliminary data.</text>
</comment>
<reference evidence="2 3" key="1">
    <citation type="journal article" date="2016" name="Appl. Microbiol. Biotechnol.">
        <title>Characterization of T-DNA insertion mutants with decreased virulence in the entomopathogenic fungus Beauveria bassiana JEF-007.</title>
        <authorList>
            <person name="Kim S."/>
            <person name="Lee S.J."/>
            <person name="Nai Y.S."/>
            <person name="Yu J.S."/>
            <person name="Lee M.R."/>
            <person name="Yang Y.T."/>
            <person name="Kim J.S."/>
        </authorList>
    </citation>
    <scope>NUCLEOTIDE SEQUENCE [LARGE SCALE GENOMIC DNA]</scope>
    <source>
        <strain evidence="2 3">JEF-007</strain>
    </source>
</reference>
<dbReference type="EMBL" id="MRVG01000010">
    <property type="protein sequence ID" value="PMB65242.1"/>
    <property type="molecule type" value="Genomic_DNA"/>
</dbReference>
<protein>
    <submittedName>
        <fullName evidence="2">Uncharacterized protein</fullName>
    </submittedName>
</protein>
<name>A0A2N6ND88_BEABA</name>
<dbReference type="AlphaFoldDB" id="A0A2N6ND88"/>
<evidence type="ECO:0000313" key="3">
    <source>
        <dbReference type="Proteomes" id="UP000235728"/>
    </source>
</evidence>
<evidence type="ECO:0000313" key="2">
    <source>
        <dbReference type="EMBL" id="PMB65242.1"/>
    </source>
</evidence>